<evidence type="ECO:0000256" key="1">
    <source>
        <dbReference type="ARBA" id="ARBA00022679"/>
    </source>
</evidence>
<protein>
    <submittedName>
        <fullName evidence="4">GNAT family N-acetyltransferase</fullName>
    </submittedName>
</protein>
<dbReference type="PROSITE" id="PS51186">
    <property type="entry name" value="GNAT"/>
    <property type="match status" value="1"/>
</dbReference>
<evidence type="ECO:0000256" key="2">
    <source>
        <dbReference type="ARBA" id="ARBA00023315"/>
    </source>
</evidence>
<keyword evidence="2" id="KW-0012">Acyltransferase</keyword>
<dbReference type="Proteomes" id="UP001464555">
    <property type="component" value="Unassembled WGS sequence"/>
</dbReference>
<accession>A0ABU9HV57</accession>
<dbReference type="CDD" id="cd04301">
    <property type="entry name" value="NAT_SF"/>
    <property type="match status" value="1"/>
</dbReference>
<dbReference type="PANTHER" id="PTHR43877:SF2">
    <property type="entry name" value="AMINOALKYLPHOSPHONATE N-ACETYLTRANSFERASE-RELATED"/>
    <property type="match status" value="1"/>
</dbReference>
<proteinExistence type="predicted"/>
<dbReference type="Gene3D" id="3.40.630.30">
    <property type="match status" value="1"/>
</dbReference>
<dbReference type="RefSeq" id="WP_341695924.1">
    <property type="nucleotide sequence ID" value="NZ_JBBYHR010000002.1"/>
</dbReference>
<dbReference type="SUPFAM" id="SSF55729">
    <property type="entry name" value="Acyl-CoA N-acyltransferases (Nat)"/>
    <property type="match status" value="1"/>
</dbReference>
<dbReference type="Pfam" id="PF00583">
    <property type="entry name" value="Acetyltransf_1"/>
    <property type="match status" value="1"/>
</dbReference>
<feature type="domain" description="N-acetyltransferase" evidence="3">
    <location>
        <begin position="3"/>
        <end position="148"/>
    </location>
</feature>
<dbReference type="InterPro" id="IPR016181">
    <property type="entry name" value="Acyl_CoA_acyltransferase"/>
</dbReference>
<keyword evidence="5" id="KW-1185">Reference proteome</keyword>
<reference evidence="4 5" key="1">
    <citation type="submission" date="2024-04" db="EMBL/GenBank/DDBJ databases">
        <title>Flavobacterium sp. DGU11 16S ribosomal RNA gene Genome sequencing and assembly.</title>
        <authorList>
            <person name="Park S."/>
        </authorList>
    </citation>
    <scope>NUCLEOTIDE SEQUENCE [LARGE SCALE GENOMIC DNA]</scope>
    <source>
        <strain evidence="4 5">DGU11</strain>
    </source>
</reference>
<evidence type="ECO:0000259" key="3">
    <source>
        <dbReference type="PROSITE" id="PS51186"/>
    </source>
</evidence>
<gene>
    <name evidence="4" type="ORF">AAEO56_04990</name>
</gene>
<dbReference type="InterPro" id="IPR050832">
    <property type="entry name" value="Bact_Acetyltransf"/>
</dbReference>
<keyword evidence="1" id="KW-0808">Transferase</keyword>
<evidence type="ECO:0000313" key="5">
    <source>
        <dbReference type="Proteomes" id="UP001464555"/>
    </source>
</evidence>
<organism evidence="4 5">
    <name type="scientific">Flavobacterium arundinis</name>
    <dbReference type="NCBI Taxonomy" id="3139143"/>
    <lineage>
        <taxon>Bacteria</taxon>
        <taxon>Pseudomonadati</taxon>
        <taxon>Bacteroidota</taxon>
        <taxon>Flavobacteriia</taxon>
        <taxon>Flavobacteriales</taxon>
        <taxon>Flavobacteriaceae</taxon>
        <taxon>Flavobacterium</taxon>
    </lineage>
</organism>
<evidence type="ECO:0000313" key="4">
    <source>
        <dbReference type="EMBL" id="MEL1243608.1"/>
    </source>
</evidence>
<name>A0ABU9HV57_9FLAO</name>
<sequence length="148" mass="16965">MKPVFKPFETGDANAVVAMMQEFYAIDNYPIDAAVSKDLFMQFTENDGLGRGWVIRYDGKPVGYVILTFVFSFEYKGRIAFLDELFFLPDARGLGLGKQTLDFIAEQAKLLSVKILYLEVEWHNARAQKLYLSKGFIMHNRGMMKMVV</sequence>
<dbReference type="PANTHER" id="PTHR43877">
    <property type="entry name" value="AMINOALKYLPHOSPHONATE N-ACETYLTRANSFERASE-RELATED-RELATED"/>
    <property type="match status" value="1"/>
</dbReference>
<comment type="caution">
    <text evidence="4">The sequence shown here is derived from an EMBL/GenBank/DDBJ whole genome shotgun (WGS) entry which is preliminary data.</text>
</comment>
<dbReference type="InterPro" id="IPR000182">
    <property type="entry name" value="GNAT_dom"/>
</dbReference>
<dbReference type="EMBL" id="JBBYHR010000002">
    <property type="protein sequence ID" value="MEL1243608.1"/>
    <property type="molecule type" value="Genomic_DNA"/>
</dbReference>